<keyword evidence="13" id="KW-1185">Reference proteome</keyword>
<accession>A0ABN9MQM4</accession>
<dbReference type="SMART" id="SM00723">
    <property type="entry name" value="AMOP"/>
    <property type="match status" value="1"/>
</dbReference>
<evidence type="ECO:0000256" key="5">
    <source>
        <dbReference type="ARBA" id="ARBA00022989"/>
    </source>
</evidence>
<comment type="caution">
    <text evidence="8">Lacks conserved residue(s) required for the propagation of feature annotation.</text>
</comment>
<keyword evidence="2 8" id="KW-0245">EGF-like domain</keyword>
<keyword evidence="4" id="KW-0677">Repeat</keyword>
<feature type="domain" description="AMOP" evidence="10">
    <location>
        <begin position="240"/>
        <end position="397"/>
    </location>
</feature>
<dbReference type="SMART" id="SM00179">
    <property type="entry name" value="EGF_CA"/>
    <property type="match status" value="2"/>
</dbReference>
<dbReference type="Pfam" id="PF07645">
    <property type="entry name" value="EGF_CA"/>
    <property type="match status" value="2"/>
</dbReference>
<dbReference type="InterPro" id="IPR005533">
    <property type="entry name" value="AMOP_dom"/>
</dbReference>
<evidence type="ECO:0008006" key="14">
    <source>
        <dbReference type="Google" id="ProtNLM"/>
    </source>
</evidence>
<proteinExistence type="predicted"/>
<dbReference type="InterPro" id="IPR051495">
    <property type="entry name" value="Epithelial_Barrier/Signaling"/>
</dbReference>
<dbReference type="InterPro" id="IPR000152">
    <property type="entry name" value="EGF-type_Asp/Asn_hydroxyl_site"/>
</dbReference>
<dbReference type="InterPro" id="IPR049883">
    <property type="entry name" value="NOTCH1_EGF-like"/>
</dbReference>
<dbReference type="EMBL" id="CAUEEQ010079557">
    <property type="protein sequence ID" value="CAJ0968691.1"/>
    <property type="molecule type" value="Genomic_DNA"/>
</dbReference>
<dbReference type="PROSITE" id="PS01186">
    <property type="entry name" value="EGF_2"/>
    <property type="match status" value="1"/>
</dbReference>
<dbReference type="PROSITE" id="PS50856">
    <property type="entry name" value="AMOP"/>
    <property type="match status" value="1"/>
</dbReference>
<sequence length="741" mass="83261">MSWSCDRDVITGPALIPTMGPEAAMDYKGPSERCDCKPGYEEDDNNNCIDVNECANITSPCAANANCTNLLGNFSCLCIPGYEGDGRLECTAITTTTVSTWTTPSNNETYSTIFTTISTTSSTTGVVNASIPLFPYGASVRDTNYNRRTTDFTSPVFQPQIGFPFGNSLRNFVYEYTNNDGIVIPEVENIISRNLKISYTAQWTLKITWENVPAYPAKESDNRFALDRRGLWIYQLNNSTVENSRMKCLSWFNNQHENPSQWNSGLLSCPCLFQQAQADSRYRQTKAGESSYIKLFRSTSPNWYYADVQDAELQAYDWCCNDVDDPQFCTMYKQKRPPINCLDYRPPRPGWMFGDPHITTLDGLSYTFNGLGDFLLLNASDSDISLVLQGRTVQTEQANATNFQAFAVQYTSSNASVKVEWYLGNSNNINAFLDGQDVLFSYSEVWKFFFTTKIKKNLHMFGVYELIMTWRIINADMEAYIDDTNSAVFFKNDSFNDHCNLPRFSVCTSTWNNDQSDDFFFNNGTKLPINSSEEEIFYYGMEWEVNESSLFKEPHTQGKDSFMPVFLRDLRDLYKDQYAELEEKCGNKTECIYDALATNNTELGLETMKVSLQLEETNITLHAAAPPIAGNLTIEAFIYSTVTVQYTATGTGVVFSADPDTNTDIDLSDIDECESNSPCSPDAVCENGIGNFTCTCKAGYTGAVGVVLTAKARHIVVCANMGISPEILLQSVVEEYLWHNE</sequence>
<dbReference type="Gene3D" id="2.10.25.10">
    <property type="entry name" value="Laminin"/>
    <property type="match status" value="2"/>
</dbReference>
<evidence type="ECO:0000256" key="8">
    <source>
        <dbReference type="PROSITE-ProRule" id="PRU00076"/>
    </source>
</evidence>
<evidence type="ECO:0000256" key="1">
    <source>
        <dbReference type="ARBA" id="ARBA00004370"/>
    </source>
</evidence>
<dbReference type="PROSITE" id="PS50026">
    <property type="entry name" value="EGF_3"/>
    <property type="match status" value="2"/>
</dbReference>
<dbReference type="SUPFAM" id="SSF57184">
    <property type="entry name" value="Growth factor receptor domain"/>
    <property type="match status" value="1"/>
</dbReference>
<dbReference type="PROSITE" id="PS00010">
    <property type="entry name" value="ASX_HYDROXYL"/>
    <property type="match status" value="2"/>
</dbReference>
<comment type="caution">
    <text evidence="12">The sequence shown here is derived from an EMBL/GenBank/DDBJ whole genome shotgun (WGS) entry which is preliminary data.</text>
</comment>
<evidence type="ECO:0000256" key="4">
    <source>
        <dbReference type="ARBA" id="ARBA00022737"/>
    </source>
</evidence>
<evidence type="ECO:0000259" key="11">
    <source>
        <dbReference type="PROSITE" id="PS51233"/>
    </source>
</evidence>
<keyword evidence="3" id="KW-0812">Transmembrane</keyword>
<keyword evidence="6" id="KW-0472">Membrane</keyword>
<dbReference type="InterPro" id="IPR001881">
    <property type="entry name" value="EGF-like_Ca-bd_dom"/>
</dbReference>
<reference evidence="12" key="1">
    <citation type="submission" date="2023-07" db="EMBL/GenBank/DDBJ databases">
        <authorList>
            <person name="Stuckert A."/>
        </authorList>
    </citation>
    <scope>NUCLEOTIDE SEQUENCE</scope>
</reference>
<dbReference type="PROSITE" id="PS51233">
    <property type="entry name" value="VWFD"/>
    <property type="match status" value="1"/>
</dbReference>
<feature type="domain" description="VWFD" evidence="11">
    <location>
        <begin position="348"/>
        <end position="551"/>
    </location>
</feature>
<dbReference type="InterPro" id="IPR056619">
    <property type="entry name" value="C8-3_MUC4"/>
</dbReference>
<evidence type="ECO:0000256" key="7">
    <source>
        <dbReference type="ARBA" id="ARBA00023157"/>
    </source>
</evidence>
<evidence type="ECO:0000256" key="6">
    <source>
        <dbReference type="ARBA" id="ARBA00023136"/>
    </source>
</evidence>
<gene>
    <name evidence="12" type="ORF">RIMI_LOCUS23328775</name>
</gene>
<protein>
    <recommendedName>
        <fullName evidence="14">Mucin-like protein</fullName>
    </recommendedName>
</protein>
<dbReference type="Pfam" id="PF23263">
    <property type="entry name" value="C8-3_MUC4"/>
    <property type="match status" value="1"/>
</dbReference>
<evidence type="ECO:0000313" key="13">
    <source>
        <dbReference type="Proteomes" id="UP001176940"/>
    </source>
</evidence>
<dbReference type="InterPro" id="IPR009030">
    <property type="entry name" value="Growth_fac_rcpt_cys_sf"/>
</dbReference>
<name>A0ABN9MQM4_9NEOB</name>
<dbReference type="Pfam" id="PF00094">
    <property type="entry name" value="VWD"/>
    <property type="match status" value="1"/>
</dbReference>
<keyword evidence="5" id="KW-1133">Transmembrane helix</keyword>
<organism evidence="12 13">
    <name type="scientific">Ranitomeya imitator</name>
    <name type="common">mimic poison frog</name>
    <dbReference type="NCBI Taxonomy" id="111125"/>
    <lineage>
        <taxon>Eukaryota</taxon>
        <taxon>Metazoa</taxon>
        <taxon>Chordata</taxon>
        <taxon>Craniata</taxon>
        <taxon>Vertebrata</taxon>
        <taxon>Euteleostomi</taxon>
        <taxon>Amphibia</taxon>
        <taxon>Batrachia</taxon>
        <taxon>Anura</taxon>
        <taxon>Neobatrachia</taxon>
        <taxon>Hyloidea</taxon>
        <taxon>Dendrobatidae</taxon>
        <taxon>Dendrobatinae</taxon>
        <taxon>Ranitomeya</taxon>
    </lineage>
</organism>
<evidence type="ECO:0000259" key="10">
    <source>
        <dbReference type="PROSITE" id="PS50856"/>
    </source>
</evidence>
<evidence type="ECO:0000256" key="2">
    <source>
        <dbReference type="ARBA" id="ARBA00022536"/>
    </source>
</evidence>
<dbReference type="InterPro" id="IPR000742">
    <property type="entry name" value="EGF"/>
</dbReference>
<evidence type="ECO:0000259" key="9">
    <source>
        <dbReference type="PROSITE" id="PS50026"/>
    </source>
</evidence>
<dbReference type="InterPro" id="IPR001846">
    <property type="entry name" value="VWF_type-D"/>
</dbReference>
<keyword evidence="7" id="KW-1015">Disulfide bond</keyword>
<feature type="domain" description="EGF-like" evidence="9">
    <location>
        <begin position="669"/>
        <end position="706"/>
    </location>
</feature>
<dbReference type="PANTHER" id="PTHR13802">
    <property type="entry name" value="MUCIN 4-RELATED"/>
    <property type="match status" value="1"/>
</dbReference>
<dbReference type="PANTHER" id="PTHR13802:SF52">
    <property type="entry name" value="MUCIN-4"/>
    <property type="match status" value="1"/>
</dbReference>
<dbReference type="PROSITE" id="PS01187">
    <property type="entry name" value="EGF_CA"/>
    <property type="match status" value="2"/>
</dbReference>
<dbReference type="SMART" id="SM00181">
    <property type="entry name" value="EGF"/>
    <property type="match status" value="2"/>
</dbReference>
<feature type="domain" description="EGF-like" evidence="9">
    <location>
        <begin position="50"/>
        <end position="91"/>
    </location>
</feature>
<evidence type="ECO:0000313" key="12">
    <source>
        <dbReference type="EMBL" id="CAJ0968691.1"/>
    </source>
</evidence>
<dbReference type="InterPro" id="IPR018097">
    <property type="entry name" value="EGF_Ca-bd_CS"/>
</dbReference>
<evidence type="ECO:0000256" key="3">
    <source>
        <dbReference type="ARBA" id="ARBA00022692"/>
    </source>
</evidence>
<dbReference type="Proteomes" id="UP001176940">
    <property type="component" value="Unassembled WGS sequence"/>
</dbReference>
<dbReference type="CDD" id="cd00054">
    <property type="entry name" value="EGF_CA"/>
    <property type="match status" value="2"/>
</dbReference>
<comment type="subcellular location">
    <subcellularLocation>
        <location evidence="1">Membrane</location>
    </subcellularLocation>
</comment>